<keyword evidence="2" id="KW-0349">Heme</keyword>
<protein>
    <submittedName>
        <fullName evidence="6">Hemoglobin</fullName>
    </submittedName>
</protein>
<comment type="similarity">
    <text evidence="5">Belongs to the truncated hemoglobin family. Group II subfamily.</text>
</comment>
<dbReference type="SUPFAM" id="SSF46458">
    <property type="entry name" value="Globin-like"/>
    <property type="match status" value="1"/>
</dbReference>
<proteinExistence type="inferred from homology"/>
<dbReference type="PANTHER" id="PTHR47366:SF1">
    <property type="entry name" value="TWO-ON-TWO HEMOGLOBIN-3"/>
    <property type="match status" value="1"/>
</dbReference>
<keyword evidence="1" id="KW-0813">Transport</keyword>
<dbReference type="EMBL" id="FOCE01000004">
    <property type="protein sequence ID" value="SEN31106.1"/>
    <property type="molecule type" value="Genomic_DNA"/>
</dbReference>
<keyword evidence="7" id="KW-1185">Reference proteome</keyword>
<evidence type="ECO:0000256" key="2">
    <source>
        <dbReference type="ARBA" id="ARBA00022617"/>
    </source>
</evidence>
<keyword evidence="4" id="KW-0408">Iron</keyword>
<sequence>MATALDHLGGEEALKSLVNRFYDLVETDAQGAQIMALHFKGHGLAHVREEQVNFLSGFLGGRRHYAEKHGHMDVRLLHDHVPIRAQDAEDWLALMDRALADCGHTGPETDRIRAALRRVALMLVNR</sequence>
<evidence type="ECO:0000256" key="3">
    <source>
        <dbReference type="ARBA" id="ARBA00022723"/>
    </source>
</evidence>
<dbReference type="CDD" id="cd14773">
    <property type="entry name" value="TrHb2_PhHbO-like_O"/>
    <property type="match status" value="1"/>
</dbReference>
<gene>
    <name evidence="6" type="ORF">SAMN04488103_104162</name>
</gene>
<dbReference type="Gene3D" id="1.10.490.10">
    <property type="entry name" value="Globins"/>
    <property type="match status" value="1"/>
</dbReference>
<dbReference type="OrthoDB" id="9790913at2"/>
<dbReference type="GO" id="GO:0046872">
    <property type="term" value="F:metal ion binding"/>
    <property type="evidence" value="ECO:0007669"/>
    <property type="project" value="UniProtKB-KW"/>
</dbReference>
<dbReference type="InterPro" id="IPR009050">
    <property type="entry name" value="Globin-like_sf"/>
</dbReference>
<dbReference type="GO" id="GO:0019825">
    <property type="term" value="F:oxygen binding"/>
    <property type="evidence" value="ECO:0007669"/>
    <property type="project" value="InterPro"/>
</dbReference>
<dbReference type="InterPro" id="IPR001486">
    <property type="entry name" value="Hemoglobin_trunc"/>
</dbReference>
<evidence type="ECO:0000256" key="4">
    <source>
        <dbReference type="ARBA" id="ARBA00023004"/>
    </source>
</evidence>
<dbReference type="STRING" id="933059.SAMN04488103_104162"/>
<dbReference type="InterPro" id="IPR044203">
    <property type="entry name" value="GlbO/GLB3-like"/>
</dbReference>
<organism evidence="6 7">
    <name type="scientific">Gemmobacter aquatilis</name>
    <dbReference type="NCBI Taxonomy" id="933059"/>
    <lineage>
        <taxon>Bacteria</taxon>
        <taxon>Pseudomonadati</taxon>
        <taxon>Pseudomonadota</taxon>
        <taxon>Alphaproteobacteria</taxon>
        <taxon>Rhodobacterales</taxon>
        <taxon>Paracoccaceae</taxon>
        <taxon>Gemmobacter</taxon>
    </lineage>
</organism>
<dbReference type="PANTHER" id="PTHR47366">
    <property type="entry name" value="TWO-ON-TWO HEMOGLOBIN-3"/>
    <property type="match status" value="1"/>
</dbReference>
<dbReference type="RefSeq" id="WP_091300634.1">
    <property type="nucleotide sequence ID" value="NZ_FOCE01000004.1"/>
</dbReference>
<reference evidence="6 7" key="1">
    <citation type="submission" date="2016-10" db="EMBL/GenBank/DDBJ databases">
        <authorList>
            <person name="de Groot N.N."/>
        </authorList>
    </citation>
    <scope>NUCLEOTIDE SEQUENCE [LARGE SCALE GENOMIC DNA]</scope>
    <source>
        <strain evidence="6 7">DSM 3857</strain>
    </source>
</reference>
<evidence type="ECO:0000256" key="1">
    <source>
        <dbReference type="ARBA" id="ARBA00022448"/>
    </source>
</evidence>
<evidence type="ECO:0000256" key="5">
    <source>
        <dbReference type="ARBA" id="ARBA00034496"/>
    </source>
</evidence>
<dbReference type="Pfam" id="PF01152">
    <property type="entry name" value="Bac_globin"/>
    <property type="match status" value="1"/>
</dbReference>
<dbReference type="Proteomes" id="UP000198761">
    <property type="component" value="Unassembled WGS sequence"/>
</dbReference>
<dbReference type="GO" id="GO:0020037">
    <property type="term" value="F:heme binding"/>
    <property type="evidence" value="ECO:0007669"/>
    <property type="project" value="InterPro"/>
</dbReference>
<dbReference type="InterPro" id="IPR012292">
    <property type="entry name" value="Globin/Proto"/>
</dbReference>
<dbReference type="GO" id="GO:0005344">
    <property type="term" value="F:oxygen carrier activity"/>
    <property type="evidence" value="ECO:0007669"/>
    <property type="project" value="InterPro"/>
</dbReference>
<accession>A0A1H8FHJ5</accession>
<keyword evidence="3" id="KW-0479">Metal-binding</keyword>
<evidence type="ECO:0000313" key="7">
    <source>
        <dbReference type="Proteomes" id="UP000198761"/>
    </source>
</evidence>
<name>A0A1H8FHJ5_9RHOB</name>
<evidence type="ECO:0000313" key="6">
    <source>
        <dbReference type="EMBL" id="SEN31106.1"/>
    </source>
</evidence>
<dbReference type="AlphaFoldDB" id="A0A1H8FHJ5"/>